<feature type="region of interest" description="Disordered" evidence="4">
    <location>
        <begin position="658"/>
        <end position="692"/>
    </location>
</feature>
<dbReference type="SMART" id="SM00066">
    <property type="entry name" value="GAL4"/>
    <property type="match status" value="1"/>
</dbReference>
<proteinExistence type="predicted"/>
<sequence length="756" mass="83386">MASMGAPSSHATPPKSARILACVLCQHRKIKCDRTFPCANCTKAHVKCTPSTPAPARKRRRPNQDLQERLARCEELLKEYATGDKVHETRTAAAAAAAAAAPQPSAASSVYNEAYTKWQLTGKLVRESGGTRFMDNFLFGTIFDELRAMREIVDADDADDTTDDTMTPDDNSDLVLGADSPRQTVEDLWPEPGHIFPLWQVFLERVHPLTKIIHVPTLQPYLAEATSSPHNLPKNVETLLFSIFLLAVMAMTPEECPITLGAGLQPSLQRFTLGVRLGLMRMGFLKSHDLTTLQALLIYLISLQGRYNRHAAWVLNGVVIRIAQKMGLHRDGELLGLSPFDTEMRRRLWWQIIMLDAKYAMQSGLSHSLLPRCWDTKEPRNVNDVDLYPSATEPFQDRDGPTEMIFVLMINKVTKFLVQAPGLETMVLASELDALKGGTASTQFYADYQRTLNTLSTALVELLDKYCDPRAGPVHQITLEMHSHILAKLSELLMPPRQRPECGGEIRSLQDNAFKVAVSSLEHNALNYESTKDKGFLWYTKLNFQIDVFTYLMGQLCRRTEGPLVERAWAQVDVIFRFYPELLDVGANKAHASLAMFVLKAWAAREDVIGRARGSLGAPETPFYVKRLRAQVGDEYRTEPTPSMPDPSPMQPFEYLRPKPVDDGIGRGPGDGSLGASPTGTAAGAGPGSGTGAPEVASAVDLAQGLDPMFDQFLGGYLDAAAVEWEMFGMPPTVPVGAGPPQPFGYPMGGSMGPWR</sequence>
<dbReference type="CDD" id="cd00067">
    <property type="entry name" value="GAL4"/>
    <property type="match status" value="1"/>
</dbReference>
<dbReference type="EMBL" id="JAQQPM010000007">
    <property type="protein sequence ID" value="KAK2074078.1"/>
    <property type="molecule type" value="Genomic_DNA"/>
</dbReference>
<name>A0AAD9IAC8_9PEZI</name>
<dbReference type="Pfam" id="PF00172">
    <property type="entry name" value="Zn_clus"/>
    <property type="match status" value="1"/>
</dbReference>
<dbReference type="PROSITE" id="PS50048">
    <property type="entry name" value="ZN2_CY6_FUNGAL_2"/>
    <property type="match status" value="1"/>
</dbReference>
<evidence type="ECO:0000313" key="6">
    <source>
        <dbReference type="EMBL" id="KAK2074078.1"/>
    </source>
</evidence>
<keyword evidence="2" id="KW-0479">Metal-binding</keyword>
<dbReference type="GO" id="GO:0008270">
    <property type="term" value="F:zinc ion binding"/>
    <property type="evidence" value="ECO:0007669"/>
    <property type="project" value="InterPro"/>
</dbReference>
<dbReference type="SUPFAM" id="SSF57701">
    <property type="entry name" value="Zn2/Cys6 DNA-binding domain"/>
    <property type="match status" value="1"/>
</dbReference>
<dbReference type="InterPro" id="IPR001138">
    <property type="entry name" value="Zn2Cys6_DnaBD"/>
</dbReference>
<dbReference type="InterPro" id="IPR007219">
    <property type="entry name" value="XnlR_reg_dom"/>
</dbReference>
<dbReference type="InterPro" id="IPR036864">
    <property type="entry name" value="Zn2-C6_fun-type_DNA-bd_sf"/>
</dbReference>
<comment type="subcellular location">
    <subcellularLocation>
        <location evidence="1">Nucleus</location>
    </subcellularLocation>
</comment>
<dbReference type="PANTHER" id="PTHR31001">
    <property type="entry name" value="UNCHARACTERIZED TRANSCRIPTIONAL REGULATORY PROTEIN"/>
    <property type="match status" value="1"/>
</dbReference>
<evidence type="ECO:0000259" key="5">
    <source>
        <dbReference type="PROSITE" id="PS50048"/>
    </source>
</evidence>
<gene>
    <name evidence="6" type="ORF">P8C59_008315</name>
</gene>
<dbReference type="Proteomes" id="UP001217918">
    <property type="component" value="Unassembled WGS sequence"/>
</dbReference>
<dbReference type="GO" id="GO:0000981">
    <property type="term" value="F:DNA-binding transcription factor activity, RNA polymerase II-specific"/>
    <property type="evidence" value="ECO:0007669"/>
    <property type="project" value="InterPro"/>
</dbReference>
<evidence type="ECO:0000256" key="3">
    <source>
        <dbReference type="ARBA" id="ARBA00023242"/>
    </source>
</evidence>
<reference evidence="6" key="1">
    <citation type="journal article" date="2023" name="Mol. Plant Microbe Interact.">
        <title>Elucidating the Obligate Nature and Biological Capacity of an Invasive Fungal Corn Pathogen.</title>
        <authorList>
            <person name="MacCready J.S."/>
            <person name="Roggenkamp E.M."/>
            <person name="Gdanetz K."/>
            <person name="Chilvers M.I."/>
        </authorList>
    </citation>
    <scope>NUCLEOTIDE SEQUENCE</scope>
    <source>
        <strain evidence="6">PM02</strain>
    </source>
</reference>
<dbReference type="InterPro" id="IPR050613">
    <property type="entry name" value="Sec_Metabolite_Reg"/>
</dbReference>
<accession>A0AAD9IAC8</accession>
<dbReference type="GO" id="GO:0003677">
    <property type="term" value="F:DNA binding"/>
    <property type="evidence" value="ECO:0007669"/>
    <property type="project" value="InterPro"/>
</dbReference>
<dbReference type="AlphaFoldDB" id="A0AAD9IAC8"/>
<dbReference type="PANTHER" id="PTHR31001:SF85">
    <property type="entry name" value="ZN(II)2CYS6 TRANSCRIPTION FACTOR (EUROFUNG)"/>
    <property type="match status" value="1"/>
</dbReference>
<dbReference type="Gene3D" id="4.10.240.10">
    <property type="entry name" value="Zn(2)-C6 fungal-type DNA-binding domain"/>
    <property type="match status" value="1"/>
</dbReference>
<dbReference type="CDD" id="cd12148">
    <property type="entry name" value="fungal_TF_MHR"/>
    <property type="match status" value="1"/>
</dbReference>
<evidence type="ECO:0000256" key="4">
    <source>
        <dbReference type="SAM" id="MobiDB-lite"/>
    </source>
</evidence>
<dbReference type="GO" id="GO:0006351">
    <property type="term" value="P:DNA-templated transcription"/>
    <property type="evidence" value="ECO:0007669"/>
    <property type="project" value="InterPro"/>
</dbReference>
<dbReference type="GO" id="GO:0005634">
    <property type="term" value="C:nucleus"/>
    <property type="evidence" value="ECO:0007669"/>
    <property type="project" value="UniProtKB-SubCell"/>
</dbReference>
<dbReference type="Pfam" id="PF04082">
    <property type="entry name" value="Fungal_trans"/>
    <property type="match status" value="1"/>
</dbReference>
<organism evidence="6 7">
    <name type="scientific">Phyllachora maydis</name>
    <dbReference type="NCBI Taxonomy" id="1825666"/>
    <lineage>
        <taxon>Eukaryota</taxon>
        <taxon>Fungi</taxon>
        <taxon>Dikarya</taxon>
        <taxon>Ascomycota</taxon>
        <taxon>Pezizomycotina</taxon>
        <taxon>Sordariomycetes</taxon>
        <taxon>Sordariomycetidae</taxon>
        <taxon>Phyllachorales</taxon>
        <taxon>Phyllachoraceae</taxon>
        <taxon>Phyllachora</taxon>
    </lineage>
</organism>
<evidence type="ECO:0000256" key="2">
    <source>
        <dbReference type="ARBA" id="ARBA00022723"/>
    </source>
</evidence>
<protein>
    <recommendedName>
        <fullName evidence="5">Zn(2)-C6 fungal-type domain-containing protein</fullName>
    </recommendedName>
</protein>
<keyword evidence="7" id="KW-1185">Reference proteome</keyword>
<keyword evidence="3" id="KW-0539">Nucleus</keyword>
<feature type="region of interest" description="Disordered" evidence="4">
    <location>
        <begin position="158"/>
        <end position="177"/>
    </location>
</feature>
<dbReference type="SMART" id="SM00906">
    <property type="entry name" value="Fungal_trans"/>
    <property type="match status" value="1"/>
</dbReference>
<feature type="compositionally biased region" description="Acidic residues" evidence="4">
    <location>
        <begin position="158"/>
        <end position="172"/>
    </location>
</feature>
<comment type="caution">
    <text evidence="6">The sequence shown here is derived from an EMBL/GenBank/DDBJ whole genome shotgun (WGS) entry which is preliminary data.</text>
</comment>
<evidence type="ECO:0000313" key="7">
    <source>
        <dbReference type="Proteomes" id="UP001217918"/>
    </source>
</evidence>
<evidence type="ECO:0000256" key="1">
    <source>
        <dbReference type="ARBA" id="ARBA00004123"/>
    </source>
</evidence>
<feature type="domain" description="Zn(2)-C6 fungal-type" evidence="5">
    <location>
        <begin position="21"/>
        <end position="49"/>
    </location>
</feature>